<evidence type="ECO:0000313" key="1">
    <source>
        <dbReference type="EMBL" id="KAF3551739.1"/>
    </source>
</evidence>
<evidence type="ECO:0000313" key="2">
    <source>
        <dbReference type="Proteomes" id="UP000266723"/>
    </source>
</evidence>
<gene>
    <name evidence="1" type="ORF">DY000_02006186</name>
</gene>
<accession>A0ABQ7CHW8</accession>
<dbReference type="EMBL" id="QGKV02000832">
    <property type="protein sequence ID" value="KAF3551739.1"/>
    <property type="molecule type" value="Genomic_DNA"/>
</dbReference>
<sequence length="110" mass="12718">MGSDGDAEIVKEVEEIYKGLTEKEEELADLDKFNQTLILRERKTNFVTLHWRVVSLIPKVTMLKTEHVILICDIDNQKVEILIISNTNDKLQDSTDSKHNVCELPLMVYM</sequence>
<name>A0ABQ7CHW8_BRACR</name>
<proteinExistence type="predicted"/>
<protein>
    <submittedName>
        <fullName evidence="1">Uncharacterized protein</fullName>
    </submittedName>
</protein>
<organism evidence="1 2">
    <name type="scientific">Brassica cretica</name>
    <name type="common">Mustard</name>
    <dbReference type="NCBI Taxonomy" id="69181"/>
    <lineage>
        <taxon>Eukaryota</taxon>
        <taxon>Viridiplantae</taxon>
        <taxon>Streptophyta</taxon>
        <taxon>Embryophyta</taxon>
        <taxon>Tracheophyta</taxon>
        <taxon>Spermatophyta</taxon>
        <taxon>Magnoliopsida</taxon>
        <taxon>eudicotyledons</taxon>
        <taxon>Gunneridae</taxon>
        <taxon>Pentapetalae</taxon>
        <taxon>rosids</taxon>
        <taxon>malvids</taxon>
        <taxon>Brassicales</taxon>
        <taxon>Brassicaceae</taxon>
        <taxon>Brassiceae</taxon>
        <taxon>Brassica</taxon>
    </lineage>
</organism>
<reference evidence="1 2" key="1">
    <citation type="journal article" date="2020" name="BMC Genomics">
        <title>Intraspecific diversification of the crop wild relative Brassica cretica Lam. using demographic model selection.</title>
        <authorList>
            <person name="Kioukis A."/>
            <person name="Michalopoulou V.A."/>
            <person name="Briers L."/>
            <person name="Pirintsos S."/>
            <person name="Studholme D.J."/>
            <person name="Pavlidis P."/>
            <person name="Sarris P.F."/>
        </authorList>
    </citation>
    <scope>NUCLEOTIDE SEQUENCE [LARGE SCALE GENOMIC DNA]</scope>
    <source>
        <strain evidence="2">cv. PFS-1207/04</strain>
    </source>
</reference>
<dbReference type="Proteomes" id="UP000266723">
    <property type="component" value="Unassembled WGS sequence"/>
</dbReference>
<comment type="caution">
    <text evidence="1">The sequence shown here is derived from an EMBL/GenBank/DDBJ whole genome shotgun (WGS) entry which is preliminary data.</text>
</comment>
<keyword evidence="2" id="KW-1185">Reference proteome</keyword>